<evidence type="ECO:0000259" key="1">
    <source>
        <dbReference type="Pfam" id="PF20594"/>
    </source>
</evidence>
<dbReference type="Pfam" id="PF20594">
    <property type="entry name" value="DUF6794"/>
    <property type="match status" value="1"/>
</dbReference>
<gene>
    <name evidence="2" type="ORF">SAMN04487893_11575</name>
</gene>
<evidence type="ECO:0000313" key="2">
    <source>
        <dbReference type="EMBL" id="SFJ76542.1"/>
    </source>
</evidence>
<feature type="domain" description="DUF6794" evidence="1">
    <location>
        <begin position="145"/>
        <end position="227"/>
    </location>
</feature>
<dbReference type="AlphaFoldDB" id="A0A1I3U0W3"/>
<dbReference type="EMBL" id="FORU01000015">
    <property type="protein sequence ID" value="SFJ76542.1"/>
    <property type="molecule type" value="Genomic_DNA"/>
</dbReference>
<reference evidence="3" key="1">
    <citation type="submission" date="2016-10" db="EMBL/GenBank/DDBJ databases">
        <authorList>
            <person name="Varghese N."/>
            <person name="Submissions S."/>
        </authorList>
    </citation>
    <scope>NUCLEOTIDE SEQUENCE [LARGE SCALE GENOMIC DNA]</scope>
    <source>
        <strain evidence="3">DSM 26542</strain>
    </source>
</reference>
<dbReference type="OrthoDB" id="983155at2"/>
<dbReference type="Proteomes" id="UP000243887">
    <property type="component" value="Unassembled WGS sequence"/>
</dbReference>
<dbReference type="InterPro" id="IPR046744">
    <property type="entry name" value="DUF6794"/>
</dbReference>
<keyword evidence="3" id="KW-1185">Reference proteome</keyword>
<protein>
    <recommendedName>
        <fullName evidence="1">DUF6794 domain-containing protein</fullName>
    </recommendedName>
</protein>
<dbReference type="RefSeq" id="WP_090680641.1">
    <property type="nucleotide sequence ID" value="NZ_FORU01000015.1"/>
</dbReference>
<organism evidence="2 3">
    <name type="scientific">Myroides guanonis</name>
    <dbReference type="NCBI Taxonomy" id="1150112"/>
    <lineage>
        <taxon>Bacteria</taxon>
        <taxon>Pseudomonadati</taxon>
        <taxon>Bacteroidota</taxon>
        <taxon>Flavobacteriia</taxon>
        <taxon>Flavobacteriales</taxon>
        <taxon>Flavobacteriaceae</taxon>
        <taxon>Myroides</taxon>
    </lineage>
</organism>
<accession>A0A1I3U0W3</accession>
<proteinExistence type="predicted"/>
<name>A0A1I3U0W3_9FLAO</name>
<evidence type="ECO:0000313" key="3">
    <source>
        <dbReference type="Proteomes" id="UP000243887"/>
    </source>
</evidence>
<dbReference type="STRING" id="1150112.SAMN04487893_11575"/>
<sequence>MRTILLIVSIFYLTLVNSFGQSDMPKNLKQTVSYLDKDCSDSLKLIIKSTDDKELKKLIYPFGNSQYKTIYYWSNNDKSGIYKYLTKKGIDNFKEEVILSNYKRHLNNTVVSEDSLLKPYLKIEAKWRVEDNNRFSTDTLRGVYIPKDLEDCFKQINIIWDENERNQILKWDENEFAGKAHFGFGMWMRNNWQLWKGSRLSRYFKDFKITHPDDMTGIILVSYYRFLSKKEIELQEQIKDVRDFWTNAEEQELNRIREEFVKYKIGDVVEYYFNYGYVSEEQERNYDDGRCIAKGIIIERNDIDFLLKIKVIEACDKKGIIYYDNEGEMIYDPKTKKWNNPKKRIIKKMKVNQEQWFKYDDWETIEDDL</sequence>